<evidence type="ECO:0000313" key="1">
    <source>
        <dbReference type="EMBL" id="PWZ41751.1"/>
    </source>
</evidence>
<sequence length="43" mass="4858">MIWGNIFKKHSVRDNPVQKNSSDSASIFLLCFDGGRSKDDSTR</sequence>
<reference evidence="1 2" key="1">
    <citation type="journal article" date="2018" name="Nat. Genet.">
        <title>Extensive intraspecific gene order and gene structural variations between Mo17 and other maize genomes.</title>
        <authorList>
            <person name="Sun S."/>
            <person name="Zhou Y."/>
            <person name="Chen J."/>
            <person name="Shi J."/>
            <person name="Zhao H."/>
            <person name="Zhao H."/>
            <person name="Song W."/>
            <person name="Zhang M."/>
            <person name="Cui Y."/>
            <person name="Dong X."/>
            <person name="Liu H."/>
            <person name="Ma X."/>
            <person name="Jiao Y."/>
            <person name="Wang B."/>
            <person name="Wei X."/>
            <person name="Stein J.C."/>
            <person name="Glaubitz J.C."/>
            <person name="Lu F."/>
            <person name="Yu G."/>
            <person name="Liang C."/>
            <person name="Fengler K."/>
            <person name="Li B."/>
            <person name="Rafalski A."/>
            <person name="Schnable P.S."/>
            <person name="Ware D.H."/>
            <person name="Buckler E.S."/>
            <person name="Lai J."/>
        </authorList>
    </citation>
    <scope>NUCLEOTIDE SEQUENCE [LARGE SCALE GENOMIC DNA]</scope>
    <source>
        <strain evidence="2">cv. Missouri 17</strain>
        <tissue evidence="1">Seedling</tissue>
    </source>
</reference>
<organism evidence="1 2">
    <name type="scientific">Zea mays</name>
    <name type="common">Maize</name>
    <dbReference type="NCBI Taxonomy" id="4577"/>
    <lineage>
        <taxon>Eukaryota</taxon>
        <taxon>Viridiplantae</taxon>
        <taxon>Streptophyta</taxon>
        <taxon>Embryophyta</taxon>
        <taxon>Tracheophyta</taxon>
        <taxon>Spermatophyta</taxon>
        <taxon>Magnoliopsida</taxon>
        <taxon>Liliopsida</taxon>
        <taxon>Poales</taxon>
        <taxon>Poaceae</taxon>
        <taxon>PACMAD clade</taxon>
        <taxon>Panicoideae</taxon>
        <taxon>Andropogonodae</taxon>
        <taxon>Andropogoneae</taxon>
        <taxon>Tripsacinae</taxon>
        <taxon>Zea</taxon>
    </lineage>
</organism>
<evidence type="ECO:0000313" key="2">
    <source>
        <dbReference type="Proteomes" id="UP000251960"/>
    </source>
</evidence>
<protein>
    <submittedName>
        <fullName evidence="1">Uncharacterized protein</fullName>
    </submittedName>
</protein>
<dbReference type="AlphaFoldDB" id="A0A3L6G4L7"/>
<accession>A0A3L6G4L7</accession>
<name>A0A3L6G4L7_MAIZE</name>
<dbReference type="Proteomes" id="UP000251960">
    <property type="component" value="Chromosome 2"/>
</dbReference>
<dbReference type="EMBL" id="NCVQ01000003">
    <property type="protein sequence ID" value="PWZ41751.1"/>
    <property type="molecule type" value="Genomic_DNA"/>
</dbReference>
<gene>
    <name evidence="1" type="ORF">Zm00014a_021347</name>
</gene>
<comment type="caution">
    <text evidence="1">The sequence shown here is derived from an EMBL/GenBank/DDBJ whole genome shotgun (WGS) entry which is preliminary data.</text>
</comment>
<proteinExistence type="predicted"/>